<dbReference type="Pfam" id="PF00956">
    <property type="entry name" value="NAP"/>
    <property type="match status" value="1"/>
</dbReference>
<dbReference type="SUPFAM" id="SSF143113">
    <property type="entry name" value="NAP-like"/>
    <property type="match status" value="1"/>
</dbReference>
<dbReference type="InterPro" id="IPR037231">
    <property type="entry name" value="NAP-like_sf"/>
</dbReference>
<dbReference type="Gene3D" id="1.20.5.1500">
    <property type="match status" value="1"/>
</dbReference>
<name>A0A3M7P2I7_BRAPC</name>
<protein>
    <submittedName>
        <fullName evidence="2">Nucleosome assembly 1-like 1 isoform X2</fullName>
    </submittedName>
</protein>
<dbReference type="GO" id="GO:0005634">
    <property type="term" value="C:nucleus"/>
    <property type="evidence" value="ECO:0007669"/>
    <property type="project" value="InterPro"/>
</dbReference>
<dbReference type="EMBL" id="REGN01013902">
    <property type="protein sequence ID" value="RMZ93315.1"/>
    <property type="molecule type" value="Genomic_DNA"/>
</dbReference>
<proteinExistence type="inferred from homology"/>
<sequence length="106" mass="12040">MEKSQNGGEEPAPISLPKEVVKRVNALKNIQLKMVDIETKFYDELHRLECRYAAMFDPLYAQRELIVNGAYEPNEQEGRWALEEELASDLESKAVISEVPSAPECT</sequence>
<comment type="similarity">
    <text evidence="1">Belongs to the nucleosome assembly protein (NAP) family.</text>
</comment>
<reference evidence="2 3" key="1">
    <citation type="journal article" date="2018" name="Sci. Rep.">
        <title>Genomic signatures of local adaptation to the degree of environmental predictability in rotifers.</title>
        <authorList>
            <person name="Franch-Gras L."/>
            <person name="Hahn C."/>
            <person name="Garcia-Roger E.M."/>
            <person name="Carmona M.J."/>
            <person name="Serra M."/>
            <person name="Gomez A."/>
        </authorList>
    </citation>
    <scope>NUCLEOTIDE SEQUENCE [LARGE SCALE GENOMIC DNA]</scope>
    <source>
        <strain evidence="2">HYR1</strain>
    </source>
</reference>
<dbReference type="OrthoDB" id="27325at2759"/>
<dbReference type="STRING" id="10195.A0A3M7P2I7"/>
<gene>
    <name evidence="2" type="ORF">BpHYR1_035106</name>
</gene>
<dbReference type="Proteomes" id="UP000276133">
    <property type="component" value="Unassembled WGS sequence"/>
</dbReference>
<evidence type="ECO:0000313" key="3">
    <source>
        <dbReference type="Proteomes" id="UP000276133"/>
    </source>
</evidence>
<dbReference type="InterPro" id="IPR002164">
    <property type="entry name" value="NAP_family"/>
</dbReference>
<evidence type="ECO:0000256" key="1">
    <source>
        <dbReference type="ARBA" id="ARBA00009947"/>
    </source>
</evidence>
<keyword evidence="3" id="KW-1185">Reference proteome</keyword>
<dbReference type="FunFam" id="1.20.5.1500:FF:000001">
    <property type="entry name" value="Nucleosome assembly protein 1-like 1"/>
    <property type="match status" value="1"/>
</dbReference>
<feature type="non-terminal residue" evidence="2">
    <location>
        <position position="106"/>
    </location>
</feature>
<accession>A0A3M7P2I7</accession>
<organism evidence="2 3">
    <name type="scientific">Brachionus plicatilis</name>
    <name type="common">Marine rotifer</name>
    <name type="synonym">Brachionus muelleri</name>
    <dbReference type="NCBI Taxonomy" id="10195"/>
    <lineage>
        <taxon>Eukaryota</taxon>
        <taxon>Metazoa</taxon>
        <taxon>Spiralia</taxon>
        <taxon>Gnathifera</taxon>
        <taxon>Rotifera</taxon>
        <taxon>Eurotatoria</taxon>
        <taxon>Monogononta</taxon>
        <taxon>Pseudotrocha</taxon>
        <taxon>Ploima</taxon>
        <taxon>Brachionidae</taxon>
        <taxon>Brachionus</taxon>
    </lineage>
</organism>
<dbReference type="GO" id="GO:0006334">
    <property type="term" value="P:nucleosome assembly"/>
    <property type="evidence" value="ECO:0007669"/>
    <property type="project" value="InterPro"/>
</dbReference>
<dbReference type="AlphaFoldDB" id="A0A3M7P2I7"/>
<comment type="caution">
    <text evidence="2">The sequence shown here is derived from an EMBL/GenBank/DDBJ whole genome shotgun (WGS) entry which is preliminary data.</text>
</comment>
<evidence type="ECO:0000313" key="2">
    <source>
        <dbReference type="EMBL" id="RMZ93315.1"/>
    </source>
</evidence>